<dbReference type="SUPFAM" id="SSF53448">
    <property type="entry name" value="Nucleotide-diphospho-sugar transferases"/>
    <property type="match status" value="1"/>
</dbReference>
<dbReference type="EMBL" id="MHTB01000004">
    <property type="protein sequence ID" value="OHA55797.1"/>
    <property type="molecule type" value="Genomic_DNA"/>
</dbReference>
<sequence>MIPPIIIAAAGRGTRMKELAQATPKHLIEVKAKPFLYYLLFHIYKAGLKRVIIVTGHLSAEFDKFIKLYNAEFPGLQVVNQYEAVGQEKYGSLMPLLAVRNIIQSEPFLVVNGDHLYSVRDLDVFRQVNQDYNYIAATTVDDPTKFGTLVTDSDSLLVRIDEKVPEPVTNLINAGLYRFTPEIFSAADEVTISPRGEYEITDAITALAQQKKVKIVSLQDYWLDFGRPEDIAVAESIIDNNYKT</sequence>
<dbReference type="Proteomes" id="UP000178936">
    <property type="component" value="Unassembled WGS sequence"/>
</dbReference>
<dbReference type="AlphaFoldDB" id="A0A1G2Q5E8"/>
<dbReference type="Pfam" id="PF00483">
    <property type="entry name" value="NTP_transferase"/>
    <property type="match status" value="1"/>
</dbReference>
<accession>A0A1G2Q5E8</accession>
<keyword evidence="1" id="KW-0808">Transferase</keyword>
<dbReference type="PANTHER" id="PTHR43584:SF8">
    <property type="entry name" value="N-ACETYLMURAMATE ALPHA-1-PHOSPHATE URIDYLYLTRANSFERASE"/>
    <property type="match status" value="1"/>
</dbReference>
<organism evidence="4 5">
    <name type="scientific">Candidatus Veblenbacteria bacterium RIFOXYA2_FULL_43_9</name>
    <dbReference type="NCBI Taxonomy" id="1802425"/>
    <lineage>
        <taxon>Bacteria</taxon>
        <taxon>Candidatus Vebleniibacteriota</taxon>
    </lineage>
</organism>
<dbReference type="InterPro" id="IPR029044">
    <property type="entry name" value="Nucleotide-diphossugar_trans"/>
</dbReference>
<comment type="caution">
    <text evidence="4">The sequence shown here is derived from an EMBL/GenBank/DDBJ whole genome shotgun (WGS) entry which is preliminary data.</text>
</comment>
<dbReference type="CDD" id="cd04181">
    <property type="entry name" value="NTP_transferase"/>
    <property type="match status" value="1"/>
</dbReference>
<dbReference type="PANTHER" id="PTHR43584">
    <property type="entry name" value="NUCLEOTIDYL TRANSFERASE"/>
    <property type="match status" value="1"/>
</dbReference>
<dbReference type="GO" id="GO:0016779">
    <property type="term" value="F:nucleotidyltransferase activity"/>
    <property type="evidence" value="ECO:0007669"/>
    <property type="project" value="UniProtKB-KW"/>
</dbReference>
<evidence type="ECO:0000313" key="5">
    <source>
        <dbReference type="Proteomes" id="UP000178936"/>
    </source>
</evidence>
<dbReference type="InterPro" id="IPR050065">
    <property type="entry name" value="GlmU-like"/>
</dbReference>
<keyword evidence="2" id="KW-0548">Nucleotidyltransferase</keyword>
<feature type="domain" description="Nucleotidyl transferase" evidence="3">
    <location>
        <begin position="6"/>
        <end position="236"/>
    </location>
</feature>
<reference evidence="4 5" key="1">
    <citation type="journal article" date="2016" name="Nat. Commun.">
        <title>Thousands of microbial genomes shed light on interconnected biogeochemical processes in an aquifer system.</title>
        <authorList>
            <person name="Anantharaman K."/>
            <person name="Brown C.T."/>
            <person name="Hug L.A."/>
            <person name="Sharon I."/>
            <person name="Castelle C.J."/>
            <person name="Probst A.J."/>
            <person name="Thomas B.C."/>
            <person name="Singh A."/>
            <person name="Wilkins M.J."/>
            <person name="Karaoz U."/>
            <person name="Brodie E.L."/>
            <person name="Williams K.H."/>
            <person name="Hubbard S.S."/>
            <person name="Banfield J.F."/>
        </authorList>
    </citation>
    <scope>NUCLEOTIDE SEQUENCE [LARGE SCALE GENOMIC DNA]</scope>
</reference>
<proteinExistence type="predicted"/>
<dbReference type="InterPro" id="IPR005835">
    <property type="entry name" value="NTP_transferase_dom"/>
</dbReference>
<evidence type="ECO:0000256" key="1">
    <source>
        <dbReference type="ARBA" id="ARBA00022679"/>
    </source>
</evidence>
<evidence type="ECO:0000256" key="2">
    <source>
        <dbReference type="ARBA" id="ARBA00022695"/>
    </source>
</evidence>
<dbReference type="Gene3D" id="3.90.550.10">
    <property type="entry name" value="Spore Coat Polysaccharide Biosynthesis Protein SpsA, Chain A"/>
    <property type="match status" value="1"/>
</dbReference>
<evidence type="ECO:0000313" key="4">
    <source>
        <dbReference type="EMBL" id="OHA55797.1"/>
    </source>
</evidence>
<gene>
    <name evidence="4" type="ORF">A2226_02355</name>
</gene>
<name>A0A1G2Q5E8_9BACT</name>
<evidence type="ECO:0000259" key="3">
    <source>
        <dbReference type="Pfam" id="PF00483"/>
    </source>
</evidence>
<protein>
    <recommendedName>
        <fullName evidence="3">Nucleotidyl transferase domain-containing protein</fullName>
    </recommendedName>
</protein>